<accession>C4GAS4</accession>
<dbReference type="STRING" id="626523.GCWU000342_01025"/>
<evidence type="ECO:0000256" key="2">
    <source>
        <dbReference type="SAM" id="Coils"/>
    </source>
</evidence>
<sequence length="384" mass="41245">MNLAEKTKQIAKLKAEGAELARAGKLEEAEAKKAEINQIESAFEAEKTAHAEEMALEKGTDVNARFKEERKLGEENKTIGAVADVASVEYKNAFLKQISGRADQMTALENTAFTHTTQNTPAPLPTTMLNEIWDLVSKTHTIVGDVTTYRTGTILEVVKHTAIVKGAGTKQAKTAEGTAPVDDEQNTIVKVTLSGNDFVKAIELSYAEAEMSIDALEAYLVSEIASSIGDAIANDMVATIKAGVNAGNKKTTAAVGKATYEEICGAFASLQKAKTPAVYCTRATLYNRLATLTDGDGRLIFQPNATEGIQGYLLGAPIKIEDSVADNELLIGDPKQVVNNVVSDIMVETDKDIKAHKYIYSGYERSECALINDKSFAVLTVKTA</sequence>
<feature type="domain" description="Phage capsid-like C-terminal" evidence="3">
    <location>
        <begin position="124"/>
        <end position="380"/>
    </location>
</feature>
<evidence type="ECO:0000259" key="3">
    <source>
        <dbReference type="Pfam" id="PF05065"/>
    </source>
</evidence>
<gene>
    <name evidence="4" type="ORF">GCWU000342_01025</name>
</gene>
<keyword evidence="2" id="KW-0175">Coiled coil</keyword>
<dbReference type="HOGENOM" id="CLU_719429_0_0_9"/>
<dbReference type="InterPro" id="IPR054612">
    <property type="entry name" value="Phage_capsid-like_C"/>
</dbReference>
<dbReference type="Proteomes" id="UP000003494">
    <property type="component" value="Unassembled WGS sequence"/>
</dbReference>
<dbReference type="EMBL" id="ACIP02000002">
    <property type="protein sequence ID" value="EEP28217.1"/>
    <property type="molecule type" value="Genomic_DNA"/>
</dbReference>
<keyword evidence="5" id="KW-1185">Reference proteome</keyword>
<comment type="caution">
    <text evidence="4">The sequence shown here is derived from an EMBL/GenBank/DDBJ whole genome shotgun (WGS) entry which is preliminary data.</text>
</comment>
<dbReference type="InterPro" id="IPR024455">
    <property type="entry name" value="Phage_capsid"/>
</dbReference>
<evidence type="ECO:0000256" key="1">
    <source>
        <dbReference type="ARBA" id="ARBA00004328"/>
    </source>
</evidence>
<feature type="coiled-coil region" evidence="2">
    <location>
        <begin position="3"/>
        <end position="46"/>
    </location>
</feature>
<evidence type="ECO:0000313" key="4">
    <source>
        <dbReference type="EMBL" id="EEP28217.1"/>
    </source>
</evidence>
<dbReference type="eggNOG" id="COG4653">
    <property type="taxonomic scope" value="Bacteria"/>
</dbReference>
<reference evidence="4" key="1">
    <citation type="submission" date="2009-04" db="EMBL/GenBank/DDBJ databases">
        <authorList>
            <person name="Weinstock G."/>
            <person name="Sodergren E."/>
            <person name="Clifton S."/>
            <person name="Fulton L."/>
            <person name="Fulton B."/>
            <person name="Courtney L."/>
            <person name="Fronick C."/>
            <person name="Harrison M."/>
            <person name="Strong C."/>
            <person name="Farmer C."/>
            <person name="Delahaunty K."/>
            <person name="Markovic C."/>
            <person name="Hall O."/>
            <person name="Minx P."/>
            <person name="Tomlinson C."/>
            <person name="Mitreva M."/>
            <person name="Nelson J."/>
            <person name="Hou S."/>
            <person name="Wollam A."/>
            <person name="Pepin K.H."/>
            <person name="Johnson M."/>
            <person name="Bhonagiri V."/>
            <person name="Nash W.E."/>
            <person name="Warren W."/>
            <person name="Chinwalla A."/>
            <person name="Mardis E.R."/>
            <person name="Wilson R.K."/>
        </authorList>
    </citation>
    <scope>NUCLEOTIDE SEQUENCE [LARGE SCALE GENOMIC DNA]</scope>
    <source>
        <strain evidence="4">DSM 14600</strain>
    </source>
</reference>
<proteinExistence type="predicted"/>
<dbReference type="AlphaFoldDB" id="C4GAS4"/>
<name>C4GAS4_9FIRM</name>
<protein>
    <submittedName>
        <fullName evidence="4">Phage major capsid protein, HK97 family</fullName>
    </submittedName>
</protein>
<dbReference type="NCBIfam" id="TIGR01554">
    <property type="entry name" value="major_cap_HK97"/>
    <property type="match status" value="1"/>
</dbReference>
<organism evidence="4 5">
    <name type="scientific">Shuttleworthella satelles DSM 14600</name>
    <dbReference type="NCBI Taxonomy" id="626523"/>
    <lineage>
        <taxon>Bacteria</taxon>
        <taxon>Bacillati</taxon>
        <taxon>Bacillota</taxon>
        <taxon>Clostridia</taxon>
        <taxon>Lachnospirales</taxon>
        <taxon>Lachnospiraceae</taxon>
        <taxon>Shuttleworthella</taxon>
    </lineage>
</organism>
<dbReference type="SUPFAM" id="SSF56563">
    <property type="entry name" value="Major capsid protein gp5"/>
    <property type="match status" value="1"/>
</dbReference>
<evidence type="ECO:0000313" key="5">
    <source>
        <dbReference type="Proteomes" id="UP000003494"/>
    </source>
</evidence>
<dbReference type="Pfam" id="PF05065">
    <property type="entry name" value="Phage_capsid"/>
    <property type="match status" value="1"/>
</dbReference>
<dbReference type="RefSeq" id="WP_006906036.1">
    <property type="nucleotide sequence ID" value="NZ_GG665866.1"/>
</dbReference>
<comment type="subcellular location">
    <subcellularLocation>
        <location evidence="1">Virion</location>
    </subcellularLocation>
</comment>